<accession>A0AAU9J2B9</accession>
<evidence type="ECO:0000313" key="3">
    <source>
        <dbReference type="Proteomes" id="UP001162131"/>
    </source>
</evidence>
<feature type="chain" id="PRO_5043672809" evidence="1">
    <location>
        <begin position="22"/>
        <end position="235"/>
    </location>
</feature>
<proteinExistence type="predicted"/>
<sequence>MKLVIVTIYLLFCCISAYSDTQSVGIDLISQFLLEDNSVIKENGGIIDKTGFDGLPAGEVIAQQGTIQRLKQRARSAAGLFARSQGLSSFQSMGAIENNENLKGWKSFNVMLMGTNDYQVVQVCLPEIEQKIVLVIPQNDRCGPKIQNVEASLGTQTKSLFEGNFGGLAFPGEIFKNSQVENRALNKLNPADEIAEAAQNLKSLFSKLALEAQSSIGKIEEAMKRVDEQNIFKFK</sequence>
<gene>
    <name evidence="2" type="ORF">BSTOLATCC_MIC25226</name>
</gene>
<keyword evidence="1" id="KW-0732">Signal</keyword>
<evidence type="ECO:0000256" key="1">
    <source>
        <dbReference type="SAM" id="SignalP"/>
    </source>
</evidence>
<dbReference type="AlphaFoldDB" id="A0AAU9J2B9"/>
<protein>
    <submittedName>
        <fullName evidence="2">Uncharacterized protein</fullName>
    </submittedName>
</protein>
<evidence type="ECO:0000313" key="2">
    <source>
        <dbReference type="EMBL" id="CAG9319984.1"/>
    </source>
</evidence>
<reference evidence="2" key="1">
    <citation type="submission" date="2021-09" db="EMBL/GenBank/DDBJ databases">
        <authorList>
            <consortium name="AG Swart"/>
            <person name="Singh M."/>
            <person name="Singh A."/>
            <person name="Seah K."/>
            <person name="Emmerich C."/>
        </authorList>
    </citation>
    <scope>NUCLEOTIDE SEQUENCE</scope>
    <source>
        <strain evidence="2">ATCC30299</strain>
    </source>
</reference>
<dbReference type="EMBL" id="CAJZBQ010000024">
    <property type="protein sequence ID" value="CAG9319984.1"/>
    <property type="molecule type" value="Genomic_DNA"/>
</dbReference>
<keyword evidence="3" id="KW-1185">Reference proteome</keyword>
<feature type="signal peptide" evidence="1">
    <location>
        <begin position="1"/>
        <end position="21"/>
    </location>
</feature>
<dbReference type="Proteomes" id="UP001162131">
    <property type="component" value="Unassembled WGS sequence"/>
</dbReference>
<name>A0AAU9J2B9_9CILI</name>
<organism evidence="2 3">
    <name type="scientific">Blepharisma stoltei</name>
    <dbReference type="NCBI Taxonomy" id="1481888"/>
    <lineage>
        <taxon>Eukaryota</taxon>
        <taxon>Sar</taxon>
        <taxon>Alveolata</taxon>
        <taxon>Ciliophora</taxon>
        <taxon>Postciliodesmatophora</taxon>
        <taxon>Heterotrichea</taxon>
        <taxon>Heterotrichida</taxon>
        <taxon>Blepharismidae</taxon>
        <taxon>Blepharisma</taxon>
    </lineage>
</organism>
<comment type="caution">
    <text evidence="2">The sequence shown here is derived from an EMBL/GenBank/DDBJ whole genome shotgun (WGS) entry which is preliminary data.</text>
</comment>